<dbReference type="SUPFAM" id="SSF56784">
    <property type="entry name" value="HAD-like"/>
    <property type="match status" value="1"/>
</dbReference>
<dbReference type="InterPro" id="IPR051540">
    <property type="entry name" value="S-2-haloacid_dehalogenase"/>
</dbReference>
<dbReference type="Proteomes" id="UP000183192">
    <property type="component" value="Unassembled WGS sequence"/>
</dbReference>
<dbReference type="InterPro" id="IPR036412">
    <property type="entry name" value="HAD-like_sf"/>
</dbReference>
<dbReference type="InterPro" id="IPR006439">
    <property type="entry name" value="HAD-SF_hydro_IA"/>
</dbReference>
<evidence type="ECO:0008006" key="4">
    <source>
        <dbReference type="Google" id="ProtNLM"/>
    </source>
</evidence>
<dbReference type="NCBIfam" id="TIGR01509">
    <property type="entry name" value="HAD-SF-IA-v3"/>
    <property type="match status" value="1"/>
</dbReference>
<dbReference type="PANTHER" id="PTHR43316">
    <property type="entry name" value="HYDROLASE, HALOACID DELAHOGENASE-RELATED"/>
    <property type="match status" value="1"/>
</dbReference>
<protein>
    <recommendedName>
        <fullName evidence="4">HAD family hydrolase</fullName>
    </recommendedName>
</protein>
<keyword evidence="1" id="KW-0378">Hydrolase</keyword>
<dbReference type="Gene3D" id="3.40.50.1000">
    <property type="entry name" value="HAD superfamily/HAD-like"/>
    <property type="match status" value="1"/>
</dbReference>
<evidence type="ECO:0000313" key="3">
    <source>
        <dbReference type="Proteomes" id="UP000183192"/>
    </source>
</evidence>
<dbReference type="InterPro" id="IPR041492">
    <property type="entry name" value="HAD_2"/>
</dbReference>
<evidence type="ECO:0000256" key="1">
    <source>
        <dbReference type="ARBA" id="ARBA00022801"/>
    </source>
</evidence>
<evidence type="ECO:0000313" key="2">
    <source>
        <dbReference type="EMBL" id="OIO06364.1"/>
    </source>
</evidence>
<dbReference type="AlphaFoldDB" id="A0A1J4T2S4"/>
<sequence length="141" mass="16032">MKPKLIIFDLFGTLAFLKEDFVCEFYDDVKEIVNLPFQKAILTSGAGFSIKKLGLEKFAQVFTPKETKFLKPDKRAFLAVLEKLKVKPEEALMVGDEIERDLIPAKNLGMEVILIDRKNKIENAQFEKINSLGELKQVLGL</sequence>
<reference evidence="2 3" key="1">
    <citation type="journal article" date="2016" name="Environ. Microbiol.">
        <title>Genomic resolution of a cold subsurface aquifer community provides metabolic insights for novel microbes adapted to high CO concentrations.</title>
        <authorList>
            <person name="Probst A.J."/>
            <person name="Castelle C.J."/>
            <person name="Singh A."/>
            <person name="Brown C.T."/>
            <person name="Anantharaman K."/>
            <person name="Sharon I."/>
            <person name="Hug L.A."/>
            <person name="Burstein D."/>
            <person name="Emerson J.B."/>
            <person name="Thomas B.C."/>
            <person name="Banfield J.F."/>
        </authorList>
    </citation>
    <scope>NUCLEOTIDE SEQUENCE [LARGE SCALE GENOMIC DNA]</scope>
    <source>
        <strain evidence="2">CG1_02_37_44</strain>
    </source>
</reference>
<dbReference type="STRING" id="1805146.AUJ27_04295"/>
<name>A0A1J4T2S4_9BACT</name>
<dbReference type="GO" id="GO:0016787">
    <property type="term" value="F:hydrolase activity"/>
    <property type="evidence" value="ECO:0007669"/>
    <property type="project" value="UniProtKB-KW"/>
</dbReference>
<proteinExistence type="predicted"/>
<dbReference type="PANTHER" id="PTHR43316:SF3">
    <property type="entry name" value="HALOACID DEHALOGENASE, TYPE II (AFU_ORTHOLOGUE AFUA_2G07750)-RELATED"/>
    <property type="match status" value="1"/>
</dbReference>
<dbReference type="EMBL" id="MNUU01000082">
    <property type="protein sequence ID" value="OIO06364.1"/>
    <property type="molecule type" value="Genomic_DNA"/>
</dbReference>
<comment type="caution">
    <text evidence="2">The sequence shown here is derived from an EMBL/GenBank/DDBJ whole genome shotgun (WGS) entry which is preliminary data.</text>
</comment>
<accession>A0A1J4T2S4</accession>
<organism evidence="2 3">
    <name type="scientific">Candidatus Falkowbacteria bacterium CG1_02_37_44</name>
    <dbReference type="NCBI Taxonomy" id="1805146"/>
    <lineage>
        <taxon>Bacteria</taxon>
        <taxon>Candidatus Falkowiibacteriota</taxon>
    </lineage>
</organism>
<gene>
    <name evidence="2" type="ORF">AUJ27_04295</name>
</gene>
<dbReference type="NCBIfam" id="TIGR01549">
    <property type="entry name" value="HAD-SF-IA-v1"/>
    <property type="match status" value="1"/>
</dbReference>
<dbReference type="Pfam" id="PF13419">
    <property type="entry name" value="HAD_2"/>
    <property type="match status" value="1"/>
</dbReference>
<dbReference type="InterPro" id="IPR023214">
    <property type="entry name" value="HAD_sf"/>
</dbReference>